<evidence type="ECO:0000259" key="9">
    <source>
        <dbReference type="PROSITE" id="PS50011"/>
    </source>
</evidence>
<dbReference type="InterPro" id="IPR051420">
    <property type="entry name" value="Ser_Thr_Kinases_DiverseReg"/>
</dbReference>
<dbReference type="PROSITE" id="PS00109">
    <property type="entry name" value="PROTEIN_KINASE_TYR"/>
    <property type="match status" value="1"/>
</dbReference>
<evidence type="ECO:0000256" key="6">
    <source>
        <dbReference type="ARBA" id="ARBA00022840"/>
    </source>
</evidence>
<protein>
    <recommendedName>
        <fullName evidence="1">non-specific serine/threonine protein kinase</fullName>
        <ecNumber evidence="1">2.7.11.1</ecNumber>
    </recommendedName>
</protein>
<evidence type="ECO:0000313" key="10">
    <source>
        <dbReference type="EnsemblPlants" id="cds.novel_model_7436_5bd9a17a"/>
    </source>
</evidence>
<keyword evidence="5" id="KW-0418">Kinase</keyword>
<name>A0A803RBI7_CANSA</name>
<comment type="catalytic activity">
    <reaction evidence="8">
        <text>L-seryl-[protein] + ATP = O-phospho-L-seryl-[protein] + ADP + H(+)</text>
        <dbReference type="Rhea" id="RHEA:17989"/>
        <dbReference type="Rhea" id="RHEA-COMP:9863"/>
        <dbReference type="Rhea" id="RHEA-COMP:11604"/>
        <dbReference type="ChEBI" id="CHEBI:15378"/>
        <dbReference type="ChEBI" id="CHEBI:29999"/>
        <dbReference type="ChEBI" id="CHEBI:30616"/>
        <dbReference type="ChEBI" id="CHEBI:83421"/>
        <dbReference type="ChEBI" id="CHEBI:456216"/>
        <dbReference type="EC" id="2.7.11.1"/>
    </reaction>
</comment>
<dbReference type="FunFam" id="1.10.510.10:FF:000445">
    <property type="entry name" value="MDIS1-interacting receptor like kinase 2"/>
    <property type="match status" value="1"/>
</dbReference>
<accession>A0A803RBI7</accession>
<evidence type="ECO:0000256" key="8">
    <source>
        <dbReference type="ARBA" id="ARBA00048679"/>
    </source>
</evidence>
<proteinExistence type="predicted"/>
<dbReference type="PANTHER" id="PTHR48005">
    <property type="entry name" value="LEUCINE RICH REPEAT KINASE 2"/>
    <property type="match status" value="1"/>
</dbReference>
<dbReference type="EC" id="2.7.11.1" evidence="1"/>
<evidence type="ECO:0000313" key="11">
    <source>
        <dbReference type="Proteomes" id="UP000596661"/>
    </source>
</evidence>
<evidence type="ECO:0000256" key="7">
    <source>
        <dbReference type="ARBA" id="ARBA00047899"/>
    </source>
</evidence>
<dbReference type="EnsemblPlants" id="novel_model_7436_5bd9a17a">
    <property type="protein sequence ID" value="cds.novel_model_7436_5bd9a17a"/>
    <property type="gene ID" value="novel_gene_3963_5bd9a17a"/>
</dbReference>
<dbReference type="Proteomes" id="UP000596661">
    <property type="component" value="Unassembled WGS sequence"/>
</dbReference>
<organism evidence="10 11">
    <name type="scientific">Cannabis sativa</name>
    <name type="common">Hemp</name>
    <name type="synonym">Marijuana</name>
    <dbReference type="NCBI Taxonomy" id="3483"/>
    <lineage>
        <taxon>Eukaryota</taxon>
        <taxon>Viridiplantae</taxon>
        <taxon>Streptophyta</taxon>
        <taxon>Embryophyta</taxon>
        <taxon>Tracheophyta</taxon>
        <taxon>Spermatophyta</taxon>
        <taxon>Magnoliopsida</taxon>
        <taxon>eudicotyledons</taxon>
        <taxon>Gunneridae</taxon>
        <taxon>Pentapetalae</taxon>
        <taxon>rosids</taxon>
        <taxon>fabids</taxon>
        <taxon>Rosales</taxon>
        <taxon>Cannabaceae</taxon>
        <taxon>Cannabis</taxon>
    </lineage>
</organism>
<sequence length="275" mass="30620">MLRHSFTNEVKTLTELRHSNIVRLHGFCLHKRSMFLIYEYMERGSLFCVLSNDTEAVDLNWSKRINVIKGIANALSYMHHDCTPSIVHRDVTTTNILLNSKLEPFLADFGTAKLLDSDSSNRTMIAGTYGYIAPECAYTMIITEKCDVYSYGVVALEILVGRHPQELLSLFSLSPSSSSTAQDIMLAHILDKRLATPTNCVVVRDIVLVATIALACINANPKCRPSMKHVSQQLLARKGLLAKPFTDISLGQLIIPDKVFMDAEIDQNGTSEIQS</sequence>
<dbReference type="InterPro" id="IPR000719">
    <property type="entry name" value="Prot_kinase_dom"/>
</dbReference>
<evidence type="ECO:0000256" key="2">
    <source>
        <dbReference type="ARBA" id="ARBA00022527"/>
    </source>
</evidence>
<dbReference type="InterPro" id="IPR008266">
    <property type="entry name" value="Tyr_kinase_AS"/>
</dbReference>
<evidence type="ECO:0000256" key="3">
    <source>
        <dbReference type="ARBA" id="ARBA00022679"/>
    </source>
</evidence>
<dbReference type="EMBL" id="UZAU01000832">
    <property type="status" value="NOT_ANNOTATED_CDS"/>
    <property type="molecule type" value="Genomic_DNA"/>
</dbReference>
<dbReference type="Gene3D" id="1.10.510.10">
    <property type="entry name" value="Transferase(Phosphotransferase) domain 1"/>
    <property type="match status" value="1"/>
</dbReference>
<keyword evidence="2" id="KW-0723">Serine/threonine-protein kinase</keyword>
<evidence type="ECO:0000256" key="4">
    <source>
        <dbReference type="ARBA" id="ARBA00022741"/>
    </source>
</evidence>
<dbReference type="OMA" id="MIEDECM"/>
<evidence type="ECO:0000256" key="1">
    <source>
        <dbReference type="ARBA" id="ARBA00012513"/>
    </source>
</evidence>
<dbReference type="InterPro" id="IPR001245">
    <property type="entry name" value="Ser-Thr/Tyr_kinase_cat_dom"/>
</dbReference>
<evidence type="ECO:0000256" key="5">
    <source>
        <dbReference type="ARBA" id="ARBA00022777"/>
    </source>
</evidence>
<keyword evidence="6" id="KW-0067">ATP-binding</keyword>
<keyword evidence="4" id="KW-0547">Nucleotide-binding</keyword>
<keyword evidence="3" id="KW-0808">Transferase</keyword>
<dbReference type="GO" id="GO:0004674">
    <property type="term" value="F:protein serine/threonine kinase activity"/>
    <property type="evidence" value="ECO:0007669"/>
    <property type="project" value="UniProtKB-KW"/>
</dbReference>
<dbReference type="PROSITE" id="PS50011">
    <property type="entry name" value="PROTEIN_KINASE_DOM"/>
    <property type="match status" value="1"/>
</dbReference>
<dbReference type="Gene3D" id="3.30.200.20">
    <property type="entry name" value="Phosphorylase Kinase, domain 1"/>
    <property type="match status" value="1"/>
</dbReference>
<dbReference type="AlphaFoldDB" id="A0A803RBI7"/>
<dbReference type="SUPFAM" id="SSF56112">
    <property type="entry name" value="Protein kinase-like (PK-like)"/>
    <property type="match status" value="1"/>
</dbReference>
<reference evidence="10" key="1">
    <citation type="submission" date="2021-03" db="UniProtKB">
        <authorList>
            <consortium name="EnsemblPlants"/>
        </authorList>
    </citation>
    <scope>IDENTIFICATION</scope>
</reference>
<dbReference type="Gramene" id="novel_model_7436_5bd9a17a">
    <property type="protein sequence ID" value="cds.novel_model_7436_5bd9a17a"/>
    <property type="gene ID" value="novel_gene_3963_5bd9a17a"/>
</dbReference>
<dbReference type="GO" id="GO:0005524">
    <property type="term" value="F:ATP binding"/>
    <property type="evidence" value="ECO:0007669"/>
    <property type="project" value="UniProtKB-KW"/>
</dbReference>
<keyword evidence="11" id="KW-1185">Reference proteome</keyword>
<dbReference type="PANTHER" id="PTHR48005:SF16">
    <property type="entry name" value="MDIS1-INTERACTING RECEPTOR LIKE KINASE 2-LIKE ISOFORM X1"/>
    <property type="match status" value="1"/>
</dbReference>
<feature type="domain" description="Protein kinase" evidence="9">
    <location>
        <begin position="1"/>
        <end position="246"/>
    </location>
</feature>
<dbReference type="InterPro" id="IPR011009">
    <property type="entry name" value="Kinase-like_dom_sf"/>
</dbReference>
<dbReference type="Pfam" id="PF07714">
    <property type="entry name" value="PK_Tyr_Ser-Thr"/>
    <property type="match status" value="1"/>
</dbReference>
<comment type="catalytic activity">
    <reaction evidence="7">
        <text>L-threonyl-[protein] + ATP = O-phospho-L-threonyl-[protein] + ADP + H(+)</text>
        <dbReference type="Rhea" id="RHEA:46608"/>
        <dbReference type="Rhea" id="RHEA-COMP:11060"/>
        <dbReference type="Rhea" id="RHEA-COMP:11605"/>
        <dbReference type="ChEBI" id="CHEBI:15378"/>
        <dbReference type="ChEBI" id="CHEBI:30013"/>
        <dbReference type="ChEBI" id="CHEBI:30616"/>
        <dbReference type="ChEBI" id="CHEBI:61977"/>
        <dbReference type="ChEBI" id="CHEBI:456216"/>
        <dbReference type="EC" id="2.7.11.1"/>
    </reaction>
</comment>